<evidence type="ECO:0000313" key="2">
    <source>
        <dbReference type="Proteomes" id="UP000612362"/>
    </source>
</evidence>
<protein>
    <recommendedName>
        <fullName evidence="3">Transcription regulator PadR C-terminal domain-containing protein</fullName>
    </recommendedName>
</protein>
<gene>
    <name evidence="1" type="ORF">KSX_77880</name>
</gene>
<accession>A0A8J3MYG4</accession>
<evidence type="ECO:0000313" key="1">
    <source>
        <dbReference type="EMBL" id="GHO49625.1"/>
    </source>
</evidence>
<name>A0A8J3MYG4_9CHLR</name>
<dbReference type="AlphaFoldDB" id="A0A8J3MYG4"/>
<evidence type="ECO:0008006" key="3">
    <source>
        <dbReference type="Google" id="ProtNLM"/>
    </source>
</evidence>
<comment type="caution">
    <text evidence="1">The sequence shown here is derived from an EMBL/GenBank/DDBJ whole genome shotgun (WGS) entry which is preliminary data.</text>
</comment>
<dbReference type="Proteomes" id="UP000612362">
    <property type="component" value="Unassembled WGS sequence"/>
</dbReference>
<keyword evidence="2" id="KW-1185">Reference proteome</keyword>
<organism evidence="1 2">
    <name type="scientific">Ktedonospora formicarum</name>
    <dbReference type="NCBI Taxonomy" id="2778364"/>
    <lineage>
        <taxon>Bacteria</taxon>
        <taxon>Bacillati</taxon>
        <taxon>Chloroflexota</taxon>
        <taxon>Ktedonobacteria</taxon>
        <taxon>Ktedonobacterales</taxon>
        <taxon>Ktedonobacteraceae</taxon>
        <taxon>Ktedonospora</taxon>
    </lineage>
</organism>
<dbReference type="RefSeq" id="WP_220198730.1">
    <property type="nucleotide sequence ID" value="NZ_BNJF01000005.1"/>
</dbReference>
<sequence>MWQTICFCPPGMLEDERHHFLDLYGRYIQSGKHGAQEINQVDLGLSFLSLLTPDEALTVLQERRELITRSQEWLECQDQSNDVMHMLTLDHIGTMLEAERSWLERSIRHLRISALI</sequence>
<proteinExistence type="predicted"/>
<dbReference type="EMBL" id="BNJF01000005">
    <property type="protein sequence ID" value="GHO49625.1"/>
    <property type="molecule type" value="Genomic_DNA"/>
</dbReference>
<reference evidence="1" key="1">
    <citation type="submission" date="2020-10" db="EMBL/GenBank/DDBJ databases">
        <title>Taxonomic study of unclassified bacteria belonging to the class Ktedonobacteria.</title>
        <authorList>
            <person name="Yabe S."/>
            <person name="Wang C.M."/>
            <person name="Zheng Y."/>
            <person name="Sakai Y."/>
            <person name="Cavaletti L."/>
            <person name="Monciardini P."/>
            <person name="Donadio S."/>
        </authorList>
    </citation>
    <scope>NUCLEOTIDE SEQUENCE</scope>
    <source>
        <strain evidence="1">SOSP1-1</strain>
    </source>
</reference>